<dbReference type="GO" id="GO:0005634">
    <property type="term" value="C:nucleus"/>
    <property type="evidence" value="ECO:0007669"/>
    <property type="project" value="UniProtKB-UniRule"/>
</dbReference>
<dbReference type="CDD" id="cd00084">
    <property type="entry name" value="HMG-box_SF"/>
    <property type="match status" value="1"/>
</dbReference>
<dbReference type="EMBL" id="MU001779">
    <property type="protein sequence ID" value="KAF2798644.1"/>
    <property type="molecule type" value="Genomic_DNA"/>
</dbReference>
<accession>A0A6A6XSD0</accession>
<proteinExistence type="predicted"/>
<evidence type="ECO:0000313" key="4">
    <source>
        <dbReference type="EMBL" id="KAF2798644.1"/>
    </source>
</evidence>
<dbReference type="AlphaFoldDB" id="A0A6A6XSD0"/>
<dbReference type="Proteomes" id="UP000799757">
    <property type="component" value="Unassembled WGS sequence"/>
</dbReference>
<feature type="domain" description="HMG box" evidence="3">
    <location>
        <begin position="270"/>
        <end position="329"/>
    </location>
</feature>
<dbReference type="InterPro" id="IPR009071">
    <property type="entry name" value="HMG_box_dom"/>
</dbReference>
<evidence type="ECO:0000313" key="5">
    <source>
        <dbReference type="Proteomes" id="UP000799757"/>
    </source>
</evidence>
<gene>
    <name evidence="4" type="ORF">K505DRAFT_346420</name>
</gene>
<keyword evidence="1" id="KW-0238">DNA-binding</keyword>
<evidence type="ECO:0000259" key="3">
    <source>
        <dbReference type="PROSITE" id="PS50118"/>
    </source>
</evidence>
<name>A0A6A6XSD0_9PLEO</name>
<feature type="DNA-binding region" description="HMG box" evidence="1">
    <location>
        <begin position="270"/>
        <end position="329"/>
    </location>
</feature>
<protein>
    <recommendedName>
        <fullName evidence="3">HMG box domain-containing protein</fullName>
    </recommendedName>
</protein>
<dbReference type="PROSITE" id="PS50118">
    <property type="entry name" value="HMG_BOX_2"/>
    <property type="match status" value="1"/>
</dbReference>
<dbReference type="SUPFAM" id="SSF47095">
    <property type="entry name" value="HMG-box"/>
    <property type="match status" value="2"/>
</dbReference>
<organism evidence="4 5">
    <name type="scientific">Melanomma pulvis-pyrius CBS 109.77</name>
    <dbReference type="NCBI Taxonomy" id="1314802"/>
    <lineage>
        <taxon>Eukaryota</taxon>
        <taxon>Fungi</taxon>
        <taxon>Dikarya</taxon>
        <taxon>Ascomycota</taxon>
        <taxon>Pezizomycotina</taxon>
        <taxon>Dothideomycetes</taxon>
        <taxon>Pleosporomycetidae</taxon>
        <taxon>Pleosporales</taxon>
        <taxon>Melanommataceae</taxon>
        <taxon>Melanomma</taxon>
    </lineage>
</organism>
<evidence type="ECO:0000256" key="2">
    <source>
        <dbReference type="SAM" id="MobiDB-lite"/>
    </source>
</evidence>
<feature type="region of interest" description="Disordered" evidence="2">
    <location>
        <begin position="94"/>
        <end position="141"/>
    </location>
</feature>
<feature type="compositionally biased region" description="Basic residues" evidence="2">
    <location>
        <begin position="94"/>
        <end position="139"/>
    </location>
</feature>
<dbReference type="GO" id="GO:0003677">
    <property type="term" value="F:DNA binding"/>
    <property type="evidence" value="ECO:0007669"/>
    <property type="project" value="UniProtKB-UniRule"/>
</dbReference>
<dbReference type="InterPro" id="IPR036910">
    <property type="entry name" value="HMG_box_dom_sf"/>
</dbReference>
<dbReference type="Pfam" id="PF00505">
    <property type="entry name" value="HMG_box"/>
    <property type="match status" value="1"/>
</dbReference>
<evidence type="ECO:0000256" key="1">
    <source>
        <dbReference type="PROSITE-ProRule" id="PRU00267"/>
    </source>
</evidence>
<sequence>MLARGLLCRLAADTPQTKTHTHDLPQLARLLQRSICARNGLTSPALNALARIYRTVLVQNRRSYATAAAVKKPVTRKAAATKPTATVKKAVKKAAAAKKKAPATKRKTAASKKKPAAKRKPVARKKKPVTKARPKRAKKVLTPEEKQKLQLRELKKKALRGPPHVAISAWQAFTSEAIKAAGSGTVQEKLAAAGAKFKDLTPAEREHYNHVATEKNAIRKAAYKDWVESHTPEEIRVANRARATIRRRHKAAGGKTVPAHTVKIHDEREVKAPRLPFLRFSIERRATGDFKNIAIPDASKLIGKEWHALTESEKQPYKDAYLSEKEALA</sequence>
<dbReference type="OrthoDB" id="1919336at2759"/>
<reference evidence="4" key="1">
    <citation type="journal article" date="2020" name="Stud. Mycol.">
        <title>101 Dothideomycetes genomes: a test case for predicting lifestyles and emergence of pathogens.</title>
        <authorList>
            <person name="Haridas S."/>
            <person name="Albert R."/>
            <person name="Binder M."/>
            <person name="Bloem J."/>
            <person name="Labutti K."/>
            <person name="Salamov A."/>
            <person name="Andreopoulos B."/>
            <person name="Baker S."/>
            <person name="Barry K."/>
            <person name="Bills G."/>
            <person name="Bluhm B."/>
            <person name="Cannon C."/>
            <person name="Castanera R."/>
            <person name="Culley D."/>
            <person name="Daum C."/>
            <person name="Ezra D."/>
            <person name="Gonzalez J."/>
            <person name="Henrissat B."/>
            <person name="Kuo A."/>
            <person name="Liang C."/>
            <person name="Lipzen A."/>
            <person name="Lutzoni F."/>
            <person name="Magnuson J."/>
            <person name="Mondo S."/>
            <person name="Nolan M."/>
            <person name="Ohm R."/>
            <person name="Pangilinan J."/>
            <person name="Park H.-J."/>
            <person name="Ramirez L."/>
            <person name="Alfaro M."/>
            <person name="Sun H."/>
            <person name="Tritt A."/>
            <person name="Yoshinaga Y."/>
            <person name="Zwiers L.-H."/>
            <person name="Turgeon B."/>
            <person name="Goodwin S."/>
            <person name="Spatafora J."/>
            <person name="Crous P."/>
            <person name="Grigoriev I."/>
        </authorList>
    </citation>
    <scope>NUCLEOTIDE SEQUENCE</scope>
    <source>
        <strain evidence="4">CBS 109.77</strain>
    </source>
</reference>
<keyword evidence="1" id="KW-0539">Nucleus</keyword>
<keyword evidence="5" id="KW-1185">Reference proteome</keyword>
<dbReference type="Gene3D" id="1.10.30.10">
    <property type="entry name" value="High mobility group box domain"/>
    <property type="match status" value="2"/>
</dbReference>
<dbReference type="SMART" id="SM00398">
    <property type="entry name" value="HMG"/>
    <property type="match status" value="2"/>
</dbReference>